<dbReference type="Pfam" id="PF00005">
    <property type="entry name" value="ABC_tran"/>
    <property type="match status" value="1"/>
</dbReference>
<evidence type="ECO:0000256" key="1">
    <source>
        <dbReference type="ARBA" id="ARBA00005417"/>
    </source>
</evidence>
<feature type="domain" description="ABC transporter" evidence="5">
    <location>
        <begin position="17"/>
        <end position="259"/>
    </location>
</feature>
<keyword evidence="4 6" id="KW-0067">ATP-binding</keyword>
<evidence type="ECO:0000313" key="7">
    <source>
        <dbReference type="Proteomes" id="UP000316500"/>
    </source>
</evidence>
<dbReference type="GO" id="GO:0016887">
    <property type="term" value="F:ATP hydrolysis activity"/>
    <property type="evidence" value="ECO:0007669"/>
    <property type="project" value="InterPro"/>
</dbReference>
<dbReference type="RefSeq" id="WP_144651908.1">
    <property type="nucleotide sequence ID" value="NZ_VNFK01000012.1"/>
</dbReference>
<keyword evidence="2" id="KW-0813">Transport</keyword>
<dbReference type="OrthoDB" id="8481147at2"/>
<dbReference type="SUPFAM" id="SSF52540">
    <property type="entry name" value="P-loop containing nucleoside triphosphate hydrolases"/>
    <property type="match status" value="1"/>
</dbReference>
<dbReference type="InterPro" id="IPR017871">
    <property type="entry name" value="ABC_transporter-like_CS"/>
</dbReference>
<sequence>MSNTQPTQPASENILEMRDIRVEFSAGKGRNRRKVVALNDVNLSVRRGTIHGLVGESGSGKSTLARVLTALERSFTGTVVFNGEELPVRRTKEQRRHIQMVFQDPYSSLDPRMTIRQSLAELLRVHRIVEPRDVGGRCLELMEQVQLPARALDSYPISMSGGQRQRVAIAKALALEPSLLVADEAVSALDVSVQAGIVNLLADLRDQLGLSVVFIAHDLAVVRNLCENVAVMYHGNIVEDGETESLFTEPKDQYTQTLLQSIPRIRY</sequence>
<dbReference type="PROSITE" id="PS00211">
    <property type="entry name" value="ABC_TRANSPORTER_1"/>
    <property type="match status" value="1"/>
</dbReference>
<dbReference type="SMART" id="SM00382">
    <property type="entry name" value="AAA"/>
    <property type="match status" value="1"/>
</dbReference>
<evidence type="ECO:0000256" key="2">
    <source>
        <dbReference type="ARBA" id="ARBA00022448"/>
    </source>
</evidence>
<dbReference type="CDD" id="cd03257">
    <property type="entry name" value="ABC_NikE_OppD_transporters"/>
    <property type="match status" value="1"/>
</dbReference>
<dbReference type="PROSITE" id="PS50893">
    <property type="entry name" value="ABC_TRANSPORTER_2"/>
    <property type="match status" value="1"/>
</dbReference>
<dbReference type="GO" id="GO:0055085">
    <property type="term" value="P:transmembrane transport"/>
    <property type="evidence" value="ECO:0007669"/>
    <property type="project" value="UniProtKB-ARBA"/>
</dbReference>
<reference evidence="6 7" key="1">
    <citation type="submission" date="2019-07" db="EMBL/GenBank/DDBJ databases">
        <title>Diversity of Bacteria from Kongsfjorden, Arctic.</title>
        <authorList>
            <person name="Yu Y."/>
        </authorList>
    </citation>
    <scope>NUCLEOTIDE SEQUENCE [LARGE SCALE GENOMIC DNA]</scope>
    <source>
        <strain evidence="6 7">SM1928</strain>
    </source>
</reference>
<evidence type="ECO:0000256" key="3">
    <source>
        <dbReference type="ARBA" id="ARBA00022741"/>
    </source>
</evidence>
<dbReference type="InterPro" id="IPR003593">
    <property type="entry name" value="AAA+_ATPase"/>
</dbReference>
<comment type="similarity">
    <text evidence="1">Belongs to the ABC transporter superfamily.</text>
</comment>
<dbReference type="InterPro" id="IPR050319">
    <property type="entry name" value="ABC_transp_ATP-bind"/>
</dbReference>
<dbReference type="Gene3D" id="3.40.50.300">
    <property type="entry name" value="P-loop containing nucleotide triphosphate hydrolases"/>
    <property type="match status" value="1"/>
</dbReference>
<dbReference type="InterPro" id="IPR003439">
    <property type="entry name" value="ABC_transporter-like_ATP-bd"/>
</dbReference>
<name>A0A558GVK9_PAENT</name>
<protein>
    <submittedName>
        <fullName evidence="6">ABC transporter ATP-binding protein</fullName>
    </submittedName>
</protein>
<dbReference type="AlphaFoldDB" id="A0A558GVK9"/>
<dbReference type="PANTHER" id="PTHR43776">
    <property type="entry name" value="TRANSPORT ATP-BINDING PROTEIN"/>
    <property type="match status" value="1"/>
</dbReference>
<dbReference type="GO" id="GO:0005524">
    <property type="term" value="F:ATP binding"/>
    <property type="evidence" value="ECO:0007669"/>
    <property type="project" value="UniProtKB-KW"/>
</dbReference>
<organism evidence="6 7">
    <name type="scientific">Paenarthrobacter nitroguajacolicus</name>
    <name type="common">Arthrobacter nitroguajacolicus</name>
    <dbReference type="NCBI Taxonomy" id="211146"/>
    <lineage>
        <taxon>Bacteria</taxon>
        <taxon>Bacillati</taxon>
        <taxon>Actinomycetota</taxon>
        <taxon>Actinomycetes</taxon>
        <taxon>Micrococcales</taxon>
        <taxon>Micrococcaceae</taxon>
        <taxon>Paenarthrobacter</taxon>
    </lineage>
</organism>
<gene>
    <name evidence="6" type="ORF">FQP90_15175</name>
</gene>
<dbReference type="Proteomes" id="UP000316500">
    <property type="component" value="Unassembled WGS sequence"/>
</dbReference>
<comment type="caution">
    <text evidence="6">The sequence shown here is derived from an EMBL/GenBank/DDBJ whole genome shotgun (WGS) entry which is preliminary data.</text>
</comment>
<dbReference type="EMBL" id="VNFK01000012">
    <property type="protein sequence ID" value="TVU60899.1"/>
    <property type="molecule type" value="Genomic_DNA"/>
</dbReference>
<accession>A0A558GVK9</accession>
<dbReference type="InterPro" id="IPR027417">
    <property type="entry name" value="P-loop_NTPase"/>
</dbReference>
<evidence type="ECO:0000259" key="5">
    <source>
        <dbReference type="PROSITE" id="PS50893"/>
    </source>
</evidence>
<keyword evidence="3" id="KW-0547">Nucleotide-binding</keyword>
<evidence type="ECO:0000256" key="4">
    <source>
        <dbReference type="ARBA" id="ARBA00022840"/>
    </source>
</evidence>
<proteinExistence type="inferred from homology"/>
<dbReference type="PANTHER" id="PTHR43776:SF7">
    <property type="entry name" value="D,D-DIPEPTIDE TRANSPORT ATP-BINDING PROTEIN DDPF-RELATED"/>
    <property type="match status" value="1"/>
</dbReference>
<evidence type="ECO:0000313" key="6">
    <source>
        <dbReference type="EMBL" id="TVU60899.1"/>
    </source>
</evidence>